<organism evidence="1 2">
    <name type="scientific">Symmachiella dynata</name>
    <dbReference type="NCBI Taxonomy" id="2527995"/>
    <lineage>
        <taxon>Bacteria</taxon>
        <taxon>Pseudomonadati</taxon>
        <taxon>Planctomycetota</taxon>
        <taxon>Planctomycetia</taxon>
        <taxon>Planctomycetales</taxon>
        <taxon>Planctomycetaceae</taxon>
        <taxon>Symmachiella</taxon>
    </lineage>
</organism>
<protein>
    <submittedName>
        <fullName evidence="1">Uncharacterized protein</fullName>
    </submittedName>
</protein>
<name>A0A517ZXE4_9PLAN</name>
<accession>A0A517ZXE4</accession>
<sequence length="92" mass="10445">MKRRYLILITLLAVMACPLLVGPYAWLDFNGHLPGAISTAVDPAYAFLKTEAGGFDFTRHLFDSYIGLWLGGKQEARLYRIIRTSRNDLARR</sequence>
<evidence type="ECO:0000313" key="1">
    <source>
        <dbReference type="EMBL" id="QDU47115.1"/>
    </source>
</evidence>
<proteinExistence type="predicted"/>
<dbReference type="PROSITE" id="PS51257">
    <property type="entry name" value="PROKAR_LIPOPROTEIN"/>
    <property type="match status" value="1"/>
</dbReference>
<gene>
    <name evidence="1" type="ORF">Mal52_56430</name>
</gene>
<dbReference type="RefSeq" id="WP_145379791.1">
    <property type="nucleotide sequence ID" value="NZ_CP036276.1"/>
</dbReference>
<dbReference type="EMBL" id="CP036276">
    <property type="protein sequence ID" value="QDU47115.1"/>
    <property type="molecule type" value="Genomic_DNA"/>
</dbReference>
<dbReference type="KEGG" id="sdyn:Mal52_56430"/>
<dbReference type="Proteomes" id="UP000319383">
    <property type="component" value="Chromosome"/>
</dbReference>
<evidence type="ECO:0000313" key="2">
    <source>
        <dbReference type="Proteomes" id="UP000319383"/>
    </source>
</evidence>
<keyword evidence="2" id="KW-1185">Reference proteome</keyword>
<reference evidence="1 2" key="1">
    <citation type="submission" date="2019-02" db="EMBL/GenBank/DDBJ databases">
        <title>Deep-cultivation of Planctomycetes and their phenomic and genomic characterization uncovers novel biology.</title>
        <authorList>
            <person name="Wiegand S."/>
            <person name="Jogler M."/>
            <person name="Boedeker C."/>
            <person name="Pinto D."/>
            <person name="Vollmers J."/>
            <person name="Rivas-Marin E."/>
            <person name="Kohn T."/>
            <person name="Peeters S.H."/>
            <person name="Heuer A."/>
            <person name="Rast P."/>
            <person name="Oberbeckmann S."/>
            <person name="Bunk B."/>
            <person name="Jeske O."/>
            <person name="Meyerdierks A."/>
            <person name="Storesund J.E."/>
            <person name="Kallscheuer N."/>
            <person name="Luecker S."/>
            <person name="Lage O.M."/>
            <person name="Pohl T."/>
            <person name="Merkel B.J."/>
            <person name="Hornburger P."/>
            <person name="Mueller R.-W."/>
            <person name="Bruemmer F."/>
            <person name="Labrenz M."/>
            <person name="Spormann A.M."/>
            <person name="Op den Camp H."/>
            <person name="Overmann J."/>
            <person name="Amann R."/>
            <person name="Jetten M.S.M."/>
            <person name="Mascher T."/>
            <person name="Medema M.H."/>
            <person name="Devos D.P."/>
            <person name="Kaster A.-K."/>
            <person name="Ovreas L."/>
            <person name="Rohde M."/>
            <person name="Galperin M.Y."/>
            <person name="Jogler C."/>
        </authorList>
    </citation>
    <scope>NUCLEOTIDE SEQUENCE [LARGE SCALE GENOMIC DNA]</scope>
    <source>
        <strain evidence="1 2">Mal52</strain>
    </source>
</reference>
<dbReference type="AlphaFoldDB" id="A0A517ZXE4"/>